<evidence type="ECO:0000313" key="8">
    <source>
        <dbReference type="Proteomes" id="UP000326202"/>
    </source>
</evidence>
<sequence>MAKDYRLLDLFRRNRTEHENHLIDGLLDGRVNRRDFLRHGAVLGMSVPLLGGIAAAAGVGGWPNFARAASSGGTVKIAMTVPAAAIEPVSVADNGGLCMLSQVGEYLCVDGADLTLRPVLANSWKPNKDGTVWTFKLRQGVKFHDGSPMTANDVVATMDRLADPANSSNALSAFTGYLSKGGTKKVDSYTVEFHLDAANGNFPYLVSSDNYNTIIVPADYKGDFEAHFNGTGPFKLDKYTPKVGASFVRNDDYWGPKALPDRLEFTFYTDIQPQILALQGGQVHVVQQTPVLAAVPIMKDPKIEIMSLPSTAHQQVHMRNDMEPFKDKRVRQAIALCLDRPKLIKGLMQGRAQIGNDSPFAGAYPSTDKSVQQREKNIAEAKQLMEAAGMKKGFEVTLTTEKYLEIPEYAQLIQSAVKEIKGKITLKIEDQGAYYGDAVYGKSDWLDSTMGITDYGHRGVPNVFLSAPLRSDGTWNGAHFKNPQYDQLVSSYIAALDLESQRQEAGKIQRLLLDETPIIFSYFYDYLTAIRKGVIGVQPTAMGHLFLSQTTGV</sequence>
<dbReference type="InterPro" id="IPR030678">
    <property type="entry name" value="Peptide/Ni-bd"/>
</dbReference>
<keyword evidence="5" id="KW-0812">Transmembrane</keyword>
<dbReference type="AlphaFoldDB" id="A0A5J6MKM4"/>
<organism evidence="7 8">
    <name type="scientific">Hypericibacter terrae</name>
    <dbReference type="NCBI Taxonomy" id="2602015"/>
    <lineage>
        <taxon>Bacteria</taxon>
        <taxon>Pseudomonadati</taxon>
        <taxon>Pseudomonadota</taxon>
        <taxon>Alphaproteobacteria</taxon>
        <taxon>Rhodospirillales</taxon>
        <taxon>Dongiaceae</taxon>
        <taxon>Hypericibacter</taxon>
    </lineage>
</organism>
<name>A0A5J6MKM4_9PROT</name>
<keyword evidence="3" id="KW-0813">Transport</keyword>
<keyword evidence="8" id="KW-1185">Reference proteome</keyword>
<dbReference type="InterPro" id="IPR000914">
    <property type="entry name" value="SBP_5_dom"/>
</dbReference>
<dbReference type="CDD" id="cd08503">
    <property type="entry name" value="PBP2_NikA_DppA_OppA_like_17"/>
    <property type="match status" value="1"/>
</dbReference>
<protein>
    <submittedName>
        <fullName evidence="7">Peptide ABC transporter substrate-binding protein</fullName>
    </submittedName>
</protein>
<dbReference type="GO" id="GO:0030288">
    <property type="term" value="C:outer membrane-bounded periplasmic space"/>
    <property type="evidence" value="ECO:0007669"/>
    <property type="project" value="UniProtKB-ARBA"/>
</dbReference>
<dbReference type="Gene3D" id="3.40.190.10">
    <property type="entry name" value="Periplasmic binding protein-like II"/>
    <property type="match status" value="1"/>
</dbReference>
<dbReference type="Pfam" id="PF00496">
    <property type="entry name" value="SBP_bac_5"/>
    <property type="match status" value="1"/>
</dbReference>
<gene>
    <name evidence="7" type="ORF">FRZ44_05790</name>
</gene>
<evidence type="ECO:0000259" key="6">
    <source>
        <dbReference type="Pfam" id="PF00496"/>
    </source>
</evidence>
<comment type="similarity">
    <text evidence="2">Belongs to the bacterial solute-binding protein 5 family.</text>
</comment>
<dbReference type="Gene3D" id="3.10.105.10">
    <property type="entry name" value="Dipeptide-binding Protein, Domain 3"/>
    <property type="match status" value="1"/>
</dbReference>
<keyword evidence="5" id="KW-1133">Transmembrane helix</keyword>
<dbReference type="Gene3D" id="3.90.76.10">
    <property type="entry name" value="Dipeptide-binding Protein, Domain 1"/>
    <property type="match status" value="1"/>
</dbReference>
<dbReference type="GO" id="GO:0015833">
    <property type="term" value="P:peptide transport"/>
    <property type="evidence" value="ECO:0007669"/>
    <property type="project" value="TreeGrafter"/>
</dbReference>
<evidence type="ECO:0000256" key="5">
    <source>
        <dbReference type="SAM" id="Phobius"/>
    </source>
</evidence>
<feature type="transmembrane region" description="Helical" evidence="5">
    <location>
        <begin position="40"/>
        <end position="62"/>
    </location>
</feature>
<evidence type="ECO:0000313" key="7">
    <source>
        <dbReference type="EMBL" id="QEX15296.1"/>
    </source>
</evidence>
<dbReference type="SUPFAM" id="SSF53850">
    <property type="entry name" value="Periplasmic binding protein-like II"/>
    <property type="match status" value="1"/>
</dbReference>
<proteinExistence type="inferred from homology"/>
<dbReference type="PANTHER" id="PTHR30290">
    <property type="entry name" value="PERIPLASMIC BINDING COMPONENT OF ABC TRANSPORTER"/>
    <property type="match status" value="1"/>
</dbReference>
<dbReference type="EMBL" id="CP042906">
    <property type="protein sequence ID" value="QEX15296.1"/>
    <property type="molecule type" value="Genomic_DNA"/>
</dbReference>
<comment type="subcellular location">
    <subcellularLocation>
        <location evidence="1">Periplasm</location>
    </subcellularLocation>
</comment>
<dbReference type="GO" id="GO:1904680">
    <property type="term" value="F:peptide transmembrane transporter activity"/>
    <property type="evidence" value="ECO:0007669"/>
    <property type="project" value="TreeGrafter"/>
</dbReference>
<reference evidence="7 8" key="1">
    <citation type="submission" date="2019-08" db="EMBL/GenBank/DDBJ databases">
        <title>Hyperibacter terrae gen. nov., sp. nov. and Hyperibacter viscosus sp. nov., two new members in the family Rhodospirillaceae isolated from the rhizosphere of Hypericum perforatum.</title>
        <authorList>
            <person name="Noviana Z."/>
        </authorList>
    </citation>
    <scope>NUCLEOTIDE SEQUENCE [LARGE SCALE GENOMIC DNA]</scope>
    <source>
        <strain evidence="7 8">R5913</strain>
    </source>
</reference>
<evidence type="ECO:0000256" key="3">
    <source>
        <dbReference type="ARBA" id="ARBA00022448"/>
    </source>
</evidence>
<keyword evidence="4" id="KW-0732">Signal</keyword>
<evidence type="ECO:0000256" key="1">
    <source>
        <dbReference type="ARBA" id="ARBA00004418"/>
    </source>
</evidence>
<accession>A0A5J6MKM4</accession>
<feature type="domain" description="Solute-binding protein family 5" evidence="6">
    <location>
        <begin position="116"/>
        <end position="443"/>
    </location>
</feature>
<dbReference type="InterPro" id="IPR039424">
    <property type="entry name" value="SBP_5"/>
</dbReference>
<dbReference type="OrthoDB" id="9803988at2"/>
<evidence type="ECO:0000256" key="2">
    <source>
        <dbReference type="ARBA" id="ARBA00005695"/>
    </source>
</evidence>
<dbReference type="KEGG" id="htq:FRZ44_05790"/>
<dbReference type="PIRSF" id="PIRSF002741">
    <property type="entry name" value="MppA"/>
    <property type="match status" value="1"/>
</dbReference>
<dbReference type="GO" id="GO:0043190">
    <property type="term" value="C:ATP-binding cassette (ABC) transporter complex"/>
    <property type="evidence" value="ECO:0007669"/>
    <property type="project" value="InterPro"/>
</dbReference>
<evidence type="ECO:0000256" key="4">
    <source>
        <dbReference type="ARBA" id="ARBA00022729"/>
    </source>
</evidence>
<dbReference type="RefSeq" id="WP_151175761.1">
    <property type="nucleotide sequence ID" value="NZ_CP042906.1"/>
</dbReference>
<dbReference type="Proteomes" id="UP000326202">
    <property type="component" value="Chromosome"/>
</dbReference>
<dbReference type="PANTHER" id="PTHR30290:SF10">
    <property type="entry name" value="PERIPLASMIC OLIGOPEPTIDE-BINDING PROTEIN-RELATED"/>
    <property type="match status" value="1"/>
</dbReference>
<keyword evidence="5" id="KW-0472">Membrane</keyword>